<reference evidence="1" key="1">
    <citation type="submission" date="2014-09" db="EMBL/GenBank/DDBJ databases">
        <authorList>
            <person name="Magalhaes I.L.F."/>
            <person name="Oliveira U."/>
            <person name="Santos F.R."/>
            <person name="Vidigal T.H.D.A."/>
            <person name="Brescovit A.D."/>
            <person name="Santos A.J."/>
        </authorList>
    </citation>
    <scope>NUCLEOTIDE SEQUENCE</scope>
    <source>
        <tissue evidence="1">Shoot tissue taken approximately 20 cm above the soil surface</tissue>
    </source>
</reference>
<dbReference type="EMBL" id="GBRH01216317">
    <property type="protein sequence ID" value="JAD81578.1"/>
    <property type="molecule type" value="Transcribed_RNA"/>
</dbReference>
<protein>
    <submittedName>
        <fullName evidence="1">Uncharacterized protein</fullName>
    </submittedName>
</protein>
<proteinExistence type="predicted"/>
<accession>A0A0A9D4G5</accession>
<organism evidence="1">
    <name type="scientific">Arundo donax</name>
    <name type="common">Giant reed</name>
    <name type="synonym">Donax arundinaceus</name>
    <dbReference type="NCBI Taxonomy" id="35708"/>
    <lineage>
        <taxon>Eukaryota</taxon>
        <taxon>Viridiplantae</taxon>
        <taxon>Streptophyta</taxon>
        <taxon>Embryophyta</taxon>
        <taxon>Tracheophyta</taxon>
        <taxon>Spermatophyta</taxon>
        <taxon>Magnoliopsida</taxon>
        <taxon>Liliopsida</taxon>
        <taxon>Poales</taxon>
        <taxon>Poaceae</taxon>
        <taxon>PACMAD clade</taxon>
        <taxon>Arundinoideae</taxon>
        <taxon>Arundineae</taxon>
        <taxon>Arundo</taxon>
    </lineage>
</organism>
<reference evidence="1" key="2">
    <citation type="journal article" date="2015" name="Data Brief">
        <title>Shoot transcriptome of the giant reed, Arundo donax.</title>
        <authorList>
            <person name="Barrero R.A."/>
            <person name="Guerrero F.D."/>
            <person name="Moolhuijzen P."/>
            <person name="Goolsby J.A."/>
            <person name="Tidwell J."/>
            <person name="Bellgard S.E."/>
            <person name="Bellgard M.I."/>
        </authorList>
    </citation>
    <scope>NUCLEOTIDE SEQUENCE</scope>
    <source>
        <tissue evidence="1">Shoot tissue taken approximately 20 cm above the soil surface</tissue>
    </source>
</reference>
<dbReference type="AlphaFoldDB" id="A0A0A9D4G5"/>
<evidence type="ECO:0000313" key="1">
    <source>
        <dbReference type="EMBL" id="JAD81578.1"/>
    </source>
</evidence>
<sequence>MKAFFTLLLRSTKMRDGAVDLVDTGFSVPAFAEAPSDSLTSSIPTTKVFSFR</sequence>
<name>A0A0A9D4G5_ARUDO</name>